<feature type="compositionally biased region" description="Low complexity" evidence="24">
    <location>
        <begin position="1131"/>
        <end position="1146"/>
    </location>
</feature>
<dbReference type="GO" id="GO:0005816">
    <property type="term" value="C:spindle pole body"/>
    <property type="evidence" value="ECO:0007669"/>
    <property type="project" value="UniProtKB-ARBA"/>
</dbReference>
<dbReference type="InterPro" id="IPR036397">
    <property type="entry name" value="RNaseH_sf"/>
</dbReference>
<keyword evidence="27" id="KW-1185">Reference proteome</keyword>
<dbReference type="GO" id="GO:0000930">
    <property type="term" value="C:gamma-tubulin complex"/>
    <property type="evidence" value="ECO:0007669"/>
    <property type="project" value="UniProtKB-ARBA"/>
</dbReference>
<dbReference type="Pfam" id="PF08490">
    <property type="entry name" value="DUF1744"/>
    <property type="match status" value="1"/>
</dbReference>
<evidence type="ECO:0000256" key="2">
    <source>
        <dbReference type="ARBA" id="ARBA00004245"/>
    </source>
</evidence>
<dbReference type="GO" id="GO:0006272">
    <property type="term" value="P:leading strand elongation"/>
    <property type="evidence" value="ECO:0007669"/>
    <property type="project" value="TreeGrafter"/>
</dbReference>
<dbReference type="GO" id="GO:0008270">
    <property type="term" value="F:zinc ion binding"/>
    <property type="evidence" value="ECO:0007669"/>
    <property type="project" value="UniProtKB-KW"/>
</dbReference>
<dbReference type="InterPro" id="IPR055191">
    <property type="entry name" value="POL2_thumb"/>
</dbReference>
<dbReference type="GO" id="GO:0006287">
    <property type="term" value="P:base-excision repair, gap-filling"/>
    <property type="evidence" value="ECO:0007669"/>
    <property type="project" value="TreeGrafter"/>
</dbReference>
<evidence type="ECO:0000256" key="7">
    <source>
        <dbReference type="ARBA" id="ARBA00022485"/>
    </source>
</evidence>
<feature type="compositionally biased region" description="Acidic residues" evidence="24">
    <location>
        <begin position="956"/>
        <end position="976"/>
    </location>
</feature>
<organism evidence="26 27">
    <name type="scientific">Entomortierella chlamydospora</name>
    <dbReference type="NCBI Taxonomy" id="101097"/>
    <lineage>
        <taxon>Eukaryota</taxon>
        <taxon>Fungi</taxon>
        <taxon>Fungi incertae sedis</taxon>
        <taxon>Mucoromycota</taxon>
        <taxon>Mortierellomycotina</taxon>
        <taxon>Mortierellomycetes</taxon>
        <taxon>Mortierellales</taxon>
        <taxon>Mortierellaceae</taxon>
        <taxon>Entomortierella</taxon>
    </lineage>
</organism>
<feature type="compositionally biased region" description="Gly residues" evidence="24">
    <location>
        <begin position="1112"/>
        <end position="1129"/>
    </location>
</feature>
<feature type="region of interest" description="Disordered" evidence="24">
    <location>
        <begin position="2809"/>
        <end position="2828"/>
    </location>
</feature>
<keyword evidence="16" id="KW-0239">DNA-directed DNA polymerase</keyword>
<evidence type="ECO:0000256" key="24">
    <source>
        <dbReference type="SAM" id="MobiDB-lite"/>
    </source>
</evidence>
<evidence type="ECO:0000256" key="21">
    <source>
        <dbReference type="ARBA" id="ARBA00023242"/>
    </source>
</evidence>
<dbReference type="Proteomes" id="UP000703661">
    <property type="component" value="Unassembled WGS sequence"/>
</dbReference>
<dbReference type="InterPro" id="IPR006133">
    <property type="entry name" value="DNA-dir_DNA_pol_B_exonuc"/>
</dbReference>
<evidence type="ECO:0000256" key="22">
    <source>
        <dbReference type="ARBA" id="ARBA00032919"/>
    </source>
</evidence>
<feature type="region of interest" description="Disordered" evidence="24">
    <location>
        <begin position="1104"/>
        <end position="1146"/>
    </location>
</feature>
<evidence type="ECO:0000256" key="18">
    <source>
        <dbReference type="ARBA" id="ARBA00023014"/>
    </source>
</evidence>
<dbReference type="InterPro" id="IPR041470">
    <property type="entry name" value="GCP_N"/>
</dbReference>
<dbReference type="SMART" id="SM01159">
    <property type="entry name" value="DUF1744"/>
    <property type="match status" value="1"/>
</dbReference>
<reference evidence="26" key="1">
    <citation type="journal article" date="2020" name="Fungal Divers.">
        <title>Resolving the Mortierellaceae phylogeny through synthesis of multi-gene phylogenetics and phylogenomics.</title>
        <authorList>
            <person name="Vandepol N."/>
            <person name="Liber J."/>
            <person name="Desiro A."/>
            <person name="Na H."/>
            <person name="Kennedy M."/>
            <person name="Barry K."/>
            <person name="Grigoriev I.V."/>
            <person name="Miller A.N."/>
            <person name="O'Donnell K."/>
            <person name="Stajich J.E."/>
            <person name="Bonito G."/>
        </authorList>
    </citation>
    <scope>NUCLEOTIDE SEQUENCE</scope>
    <source>
        <strain evidence="26">NRRL 2769</strain>
    </source>
</reference>
<comment type="subcellular location">
    <subcellularLocation>
        <location evidence="2">Cytoplasm</location>
        <location evidence="2">Cytoskeleton</location>
    </subcellularLocation>
    <subcellularLocation>
        <location evidence="1">Nucleus</location>
    </subcellularLocation>
</comment>
<comment type="caution">
    <text evidence="26">The sequence shown here is derived from an EMBL/GenBank/DDBJ whole genome shotgun (WGS) entry which is preliminary data.</text>
</comment>
<dbReference type="Gene3D" id="3.90.1600.10">
    <property type="entry name" value="Palm domain of DNA polymerase"/>
    <property type="match status" value="1"/>
</dbReference>
<dbReference type="InterPro" id="IPR054475">
    <property type="entry name" value="Znf-DPOE"/>
</dbReference>
<gene>
    <name evidence="26" type="primary">POL2</name>
    <name evidence="26" type="ORF">BGZ80_002210</name>
</gene>
<dbReference type="Pfam" id="PF22912">
    <property type="entry name" value="zf-DPOE"/>
    <property type="match status" value="1"/>
</dbReference>
<evidence type="ECO:0000256" key="11">
    <source>
        <dbReference type="ARBA" id="ARBA00022701"/>
    </source>
</evidence>
<evidence type="ECO:0000256" key="6">
    <source>
        <dbReference type="ARBA" id="ARBA00017389"/>
    </source>
</evidence>
<evidence type="ECO:0000256" key="16">
    <source>
        <dbReference type="ARBA" id="ARBA00022932"/>
    </source>
</evidence>
<dbReference type="GO" id="GO:0005874">
    <property type="term" value="C:microtubule"/>
    <property type="evidence" value="ECO:0007669"/>
    <property type="project" value="UniProtKB-KW"/>
</dbReference>
<dbReference type="FunFam" id="3.30.420.10:FF:000010">
    <property type="entry name" value="DNA polymerase epsilon catalytic subunit"/>
    <property type="match status" value="1"/>
</dbReference>
<proteinExistence type="inferred from homology"/>
<feature type="region of interest" description="Disordered" evidence="24">
    <location>
        <begin position="885"/>
        <end position="1010"/>
    </location>
</feature>
<keyword evidence="7" id="KW-0004">4Fe-4S</keyword>
<dbReference type="Gene3D" id="3.30.342.10">
    <property type="entry name" value="DNA Polymerase, chain B, domain 1"/>
    <property type="match status" value="1"/>
</dbReference>
<dbReference type="Pfam" id="PF17681">
    <property type="entry name" value="GCP_N_terminal"/>
    <property type="match status" value="2"/>
</dbReference>
<sequence>MLIPLPQPGTDYFNICSSYVALHLYDVGGMGGVRNKVMDHKAIDRRLNGLAEKVSLHGHESKADALREYLRRLRRLARSLGGGDSVRMTGGSEMDREEAAQNVMSSILLVLLELSESPITLRRGEVLYTIPDRLKESKGKPKSQQQINREIWMNILKEDPFVGDHWQLNTEGDQQDSDGSDFEDMDVNPRAVPNDNEAQLGSEGGTDSTKPVDDGSSPPPGTLELWTGQSRQKLKSVTNLGVFERHQYWRKKAIVSKKHAVASRIEELGLDIQRPSDLNSALQKSSEFVLAQSTPVMDEADIIHEVLLMLQGHSTVIFTFDKEDLTATYSTKVALSHMSQGALEAILQPFLESAGEISKLQMIVDTVCSVPAKVYGKVIQAFASAMNSELLELREFLAVKQKEYQRFRKELPPNSSDRSCRFSTDVLSGLYDNVGKFELSGDSISSTLFLRLLQQSIKPLLLNMECWLSGKPLDSENEFLIQTASNIDLFSSEFWTDGCYIQSEIVERRNDGKNSNMSTAKIFPCFLNERSLNQMVYTGKAIRMVITMPKAENFASTTFARIFGKEDSNRASAVVPPSPSPMDREFPNYSSILAHQYPLSSSSSAAAPLPPLVHSSGTPTFATDYTNAFDIQWMMETELAKSIEEQYQSANSLLKSMLFTQSKLIWHLRGMAEFNFMMQGEVMHLFSTTIFEKCDWKHAQFVRVRVNNQSRKKSDRIHIMGLKVQDLDLIEFEYLLPWPLSGIIYSTENAKRMYTRITCLLFQVKTVKHAIEQATFLKSKPKRSHELGLFWKLRLRFLSTMNDLWSYLMTTVLDTQIKRFQSEIEDQCDLDDIIKLSSRFIRLCYERCFLKERTLPLHRSLITMLNLALKFSALFSTFIHEQERNVQNQQQPANPHEGAGIGSGARSGKMVSETSDYVSKSGRRVSFNNAPGKQQQGITSGSHRVSQGIYGSYNTDSEDETLEDQVRDDEEEEGERDEIFSSGTADKRRKGTRTNSLKDVSTSEGIDGDEDIEMDSSVAIRSHAKKQKIDADLWRGTSRGERWSHEGSYQEQLKAIEQEFNRCREFLAKSLRVVVNSNAVRGYANRNNNGADAADGMGLMGQGEGDSNYLDGRGGASRGGRGRGYGRGGKSYRAPSSQSSTAAGAQQAYVATGDEGTFVEQRFDDVALQDEIDEKLGFYKFQEGPEKLGWLINQHATLVRDEDWPTGRAAIDYYFIQDDGEMFKTTVKYSPYFYIASKVGHETDVEEYIRRKFENLVEKMTRVQKEDLDMPNHLLGNTRTFIKLAFRNVRDLLSVRKVVLPAAKENQSKMSALDTYAEVVSASLDMSLDPEPVSSSTRSAGDGLDYIVDIREYDVPYTIRVAIDKDIRIGLWYNVRVTHSDVEITRQMDRVARADPVVFAFDIETTKLPLKFPDSAIDSVMMISYMIDGQGFLITNREIVSQDIDDFEYTPKPEYEGLFTIFNEPNEQECLRRFFHHVQEVKPTVFVTYNGDFFDWPFVEARAKIHGLDMFHEIGVKKDDEDEYKSNTAVHMDAFRWVKRDSYLPMGSQGLKSVTKEKLGYNPMELDPEDMTRFASERPQTLAQYSVSDAVATYYLYMKYVHPFIFSLCNIIPMNPDEVLRKGSGTLCETLLMVEAYQGNIIMPNKHTESYNKMYDGHLLESETYVGGHVEALQAGVYRSDIPNHFNIVPEAAQQLIDDLDAALRFSIEVEGHLSMDDVENYEEVKAAIAAPLADLRDRPNRTENPSIYHLDVAAMYPNIILTNRLQPDSIIDESTCAACDFNRVGKECDRRMTWSWRGEYFPAKKNEYNMIRNQLESERFPGKKAWDEPRTFHSLSEAEQAALISKRIAEYSRKVYRKTHETKVMEREAIVCQRENPFYVDTVKAFRDRRYEYKGLHKTWKGKVEKAVASGDLVEIENAKKMVVLYDSLQLAHKCILNSFYGYVMRKGARWYSMEMAGIVCLTGARIIQLARKLVEQMGRPLELDTDGIWCIFPQTFPENFTFILKGSKKKFPISYPCTMLNHLVHAKFTNHQYQILKNPDEHEYETIKENSIFFEVDGPYHAMILPSSKEEDKLLKKRYAVFNKDGSIAELKGFEVKRRGELKMIKNFQSQLFKVFLEGSNLEECYAAVARVANQWLDVLYSKAVDLEEDELFDLISENRSMSKSLEEYGAQKSTAISTAKRLGEFLGDQMVKDKGLNCKFIIAAQPAGSPVTERAIPIAIFSAEPAVMKFYLRKWLRDSSLQDFDIRSILDWQYYLERFGGVIQKLITIPAAMQKVANPVPRVRHPDWLFKRVMALDDKFKQHRITDAFKPAEKRPYGGDGVMDLEDFGSSGRPSDAPVRPVVHKMTKSGKNKGSSSLQQEKSLEEQVLELELPEEMPDMLTDYHGFLAYQKIKWKRQKLERAQRKALGQSRAKGPAGSLSGFIQKQSTNILTKFWQIIQIVETDIPGEFRLWVLIDKTLHSIRLSVPRIFYVNSRVEDASNETRKFPKQKMIRTLPRAHPCLHLYQFNMPESMYQRESKNLSSFFSHPDVEGVYETQLPLLSRAIINLSCICSVSNRAKRGLDEGFDLSDLKTENMDKMPYLQDDRTLNYLYLYHATTDTRHLFALFSSVHNRVNIFVVDAPGQRGQMPNMSRSYESVKTEIDRMPAETRRANKAWDYPEALQFDVDYVSSEREASRGLAKCLSKYQDERRGPTAVILHSPRTRQKLLENIGILGDFPLISMPCSKNTKPFQALAWQSNATKRMLAQFLTVGGWITEQIALARYANIPLCNIEQDSPIFVTDVWLARQLVRHDMLLWWSPSSKPDLGGREDDENVSGTEELQDPNINVPGQYETVCLEMDLLHLAVNTLLQSSLINELEGGTETALDASHTLDDYRSGKVSNVISFGTGTASSQAFAIIKHMVRTWAVDLAETRNMFAESMVGHFHRWLTSPGSKLYDPCMYALMHGLMKKVFFQLTAEFKRLGSRVILGNFNKLTIVTSKPSVGNAYAYCSWIIRHIQSKPLFLTIDLIPVNYWEQLIWMDCANYGGIICPNPEEVQEQDFAVLQAQVYRKVRMEWNIQKYLPVALHSTFEETINEFIVQVYAYRHRKQLATPNGSAATSNQNGQQDDDAAGDTVNGSAVATKADKNNREVVAYKKKLIAHAISRKLLDALPKILVQKRDSLKDPQLAVRFAFPRQPGSHLELTNPPLELIKSIAAVLGIDTSIEREVRVMRKNLLDLIEIREFAPESTFQNPCESFVLRGVICSYCSYCQDLDFCRDQQLLPKINKNTGEVSLDPWKCPECKEEYDRDAIEESMVAIVERMTNQYQMQDLKCVKCRRVKPDFLGEWCECSGRFVTALGRVEYLRKMRVFENIAEFYGLALLKEIVGWMLSN</sequence>
<keyword evidence="17" id="KW-0408">Iron</keyword>
<dbReference type="InterPro" id="IPR042087">
    <property type="entry name" value="DNA_pol_B_thumb"/>
</dbReference>
<dbReference type="InterPro" id="IPR023211">
    <property type="entry name" value="DNA_pol_palm_dom_sf"/>
</dbReference>
<dbReference type="CDD" id="cd05779">
    <property type="entry name" value="DNA_polB_epsilon_exo"/>
    <property type="match status" value="1"/>
</dbReference>
<evidence type="ECO:0000313" key="27">
    <source>
        <dbReference type="Proteomes" id="UP000703661"/>
    </source>
</evidence>
<keyword evidence="18" id="KW-0411">Iron-sulfur</keyword>
<keyword evidence="20" id="KW-0206">Cytoskeleton</keyword>
<keyword evidence="9" id="KW-0808">Transferase</keyword>
<evidence type="ECO:0000256" key="4">
    <source>
        <dbReference type="ARBA" id="ARBA00010337"/>
    </source>
</evidence>
<dbReference type="GO" id="GO:0003887">
    <property type="term" value="F:DNA-directed DNA polymerase activity"/>
    <property type="evidence" value="ECO:0007669"/>
    <property type="project" value="UniProtKB-KW"/>
</dbReference>
<dbReference type="GO" id="GO:0003677">
    <property type="term" value="F:DNA binding"/>
    <property type="evidence" value="ECO:0007669"/>
    <property type="project" value="UniProtKB-KW"/>
</dbReference>
<evidence type="ECO:0000256" key="3">
    <source>
        <dbReference type="ARBA" id="ARBA00005755"/>
    </source>
</evidence>
<dbReference type="GO" id="GO:0045004">
    <property type="term" value="P:DNA replication proofreading"/>
    <property type="evidence" value="ECO:0007669"/>
    <property type="project" value="TreeGrafter"/>
</dbReference>
<protein>
    <recommendedName>
        <fullName evidence="6">DNA polymerase epsilon catalytic subunit A</fullName>
        <ecNumber evidence="5">2.7.7.7</ecNumber>
    </recommendedName>
    <alternativeName>
        <fullName evidence="22">DNA polymerase II subunit A</fullName>
    </alternativeName>
</protein>
<dbReference type="Pfam" id="PF22634">
    <property type="entry name" value="POL2_thumb"/>
    <property type="match status" value="1"/>
</dbReference>
<comment type="similarity">
    <text evidence="4">Belongs to the TUBGCP family.</text>
</comment>
<feature type="domain" description="DNA polymerase epsilon catalytic subunit A C-terminal" evidence="25">
    <location>
        <begin position="2634"/>
        <end position="3033"/>
    </location>
</feature>
<evidence type="ECO:0000256" key="23">
    <source>
        <dbReference type="ARBA" id="ARBA00049244"/>
    </source>
</evidence>
<dbReference type="GO" id="GO:0006297">
    <property type="term" value="P:nucleotide-excision repair, DNA gap filling"/>
    <property type="evidence" value="ECO:0007669"/>
    <property type="project" value="TreeGrafter"/>
</dbReference>
<dbReference type="InterPro" id="IPR012337">
    <property type="entry name" value="RNaseH-like_sf"/>
</dbReference>
<dbReference type="InterPro" id="IPR029703">
    <property type="entry name" value="POL2"/>
</dbReference>
<dbReference type="Gene3D" id="3.30.420.10">
    <property type="entry name" value="Ribonuclease H-like superfamily/Ribonuclease H"/>
    <property type="match status" value="1"/>
</dbReference>
<evidence type="ECO:0000259" key="25">
    <source>
        <dbReference type="SMART" id="SM01159"/>
    </source>
</evidence>
<feature type="compositionally biased region" description="Polar residues" evidence="24">
    <location>
        <begin position="993"/>
        <end position="1003"/>
    </location>
</feature>
<dbReference type="InterPro" id="IPR043502">
    <property type="entry name" value="DNA/RNA_pol_sf"/>
</dbReference>
<dbReference type="SMART" id="SM00486">
    <property type="entry name" value="POLBc"/>
    <property type="match status" value="1"/>
</dbReference>
<dbReference type="PANTHER" id="PTHR10670:SF0">
    <property type="entry name" value="DNA POLYMERASE EPSILON CATALYTIC SUBUNIT A"/>
    <property type="match status" value="1"/>
</dbReference>
<evidence type="ECO:0000256" key="5">
    <source>
        <dbReference type="ARBA" id="ARBA00012417"/>
    </source>
</evidence>
<keyword evidence="8" id="KW-0963">Cytoplasm</keyword>
<comment type="similarity">
    <text evidence="3">Belongs to the DNA polymerase type-B family.</text>
</comment>
<dbReference type="GO" id="GO:0051539">
    <property type="term" value="F:4 iron, 4 sulfur cluster binding"/>
    <property type="evidence" value="ECO:0007669"/>
    <property type="project" value="UniProtKB-KW"/>
</dbReference>
<keyword evidence="10" id="KW-0548">Nucleotidyltransferase</keyword>
<dbReference type="Gene3D" id="1.20.120.1900">
    <property type="entry name" value="Gamma-tubulin complex, C-terminal domain"/>
    <property type="match status" value="1"/>
</dbReference>
<evidence type="ECO:0000256" key="9">
    <source>
        <dbReference type="ARBA" id="ARBA00022679"/>
    </source>
</evidence>
<evidence type="ECO:0000256" key="20">
    <source>
        <dbReference type="ARBA" id="ARBA00023212"/>
    </source>
</evidence>
<dbReference type="PANTHER" id="PTHR10670">
    <property type="entry name" value="DNA POLYMERASE EPSILON CATALYTIC SUBUNIT A"/>
    <property type="match status" value="1"/>
</dbReference>
<keyword evidence="11" id="KW-0493">Microtubule</keyword>
<keyword evidence="19" id="KW-0238">DNA-binding</keyword>
<evidence type="ECO:0000256" key="13">
    <source>
        <dbReference type="ARBA" id="ARBA00022723"/>
    </source>
</evidence>
<evidence type="ECO:0000256" key="8">
    <source>
        <dbReference type="ARBA" id="ARBA00022490"/>
    </source>
</evidence>
<dbReference type="Gene3D" id="1.10.132.60">
    <property type="entry name" value="DNA polymerase family B, C-terminal domain"/>
    <property type="match status" value="1"/>
</dbReference>
<dbReference type="Pfam" id="PF04130">
    <property type="entry name" value="GCP_C_terminal"/>
    <property type="match status" value="1"/>
</dbReference>
<evidence type="ECO:0000256" key="14">
    <source>
        <dbReference type="ARBA" id="ARBA00022771"/>
    </source>
</evidence>
<dbReference type="GO" id="GO:0007020">
    <property type="term" value="P:microtubule nucleation"/>
    <property type="evidence" value="ECO:0007669"/>
    <property type="project" value="UniProtKB-ARBA"/>
</dbReference>
<dbReference type="GO" id="GO:0000166">
    <property type="term" value="F:nucleotide binding"/>
    <property type="evidence" value="ECO:0007669"/>
    <property type="project" value="InterPro"/>
</dbReference>
<keyword evidence="21" id="KW-0539">Nucleus</keyword>
<evidence type="ECO:0000256" key="10">
    <source>
        <dbReference type="ARBA" id="ARBA00022695"/>
    </source>
</evidence>
<dbReference type="GO" id="GO:0043015">
    <property type="term" value="F:gamma-tubulin binding"/>
    <property type="evidence" value="ECO:0007669"/>
    <property type="project" value="InterPro"/>
</dbReference>
<dbReference type="FunFam" id="1.10.132.60:FF:000002">
    <property type="entry name" value="DNA polymerase epsilon catalytic subunit"/>
    <property type="match status" value="1"/>
</dbReference>
<evidence type="ECO:0000256" key="19">
    <source>
        <dbReference type="ARBA" id="ARBA00023125"/>
    </source>
</evidence>
<dbReference type="InterPro" id="IPR006172">
    <property type="entry name" value="DNA-dir_DNA_pol_B"/>
</dbReference>
<name>A0A9P6N2S3_9FUNG</name>
<keyword evidence="15" id="KW-0862">Zinc</keyword>
<comment type="catalytic activity">
    <reaction evidence="23">
        <text>DNA(n) + a 2'-deoxyribonucleoside 5'-triphosphate = DNA(n+1) + diphosphate</text>
        <dbReference type="Rhea" id="RHEA:22508"/>
        <dbReference type="Rhea" id="RHEA-COMP:17339"/>
        <dbReference type="Rhea" id="RHEA-COMP:17340"/>
        <dbReference type="ChEBI" id="CHEBI:33019"/>
        <dbReference type="ChEBI" id="CHEBI:61560"/>
        <dbReference type="ChEBI" id="CHEBI:173112"/>
        <dbReference type="EC" id="2.7.7.7"/>
    </reaction>
</comment>
<dbReference type="InterPro" id="IPR013697">
    <property type="entry name" value="DNA_pol_e_suA_C"/>
</dbReference>
<dbReference type="EC" id="2.7.7.7" evidence="5"/>
<keyword evidence="12" id="KW-0235">DNA replication</keyword>
<evidence type="ECO:0000256" key="17">
    <source>
        <dbReference type="ARBA" id="ARBA00023004"/>
    </source>
</evidence>
<feature type="compositionally biased region" description="Acidic residues" evidence="24">
    <location>
        <begin position="173"/>
        <end position="186"/>
    </location>
</feature>
<keyword evidence="13" id="KW-0479">Metal-binding</keyword>
<keyword evidence="14" id="KW-0863">Zinc-finger</keyword>
<dbReference type="CDD" id="cd05535">
    <property type="entry name" value="POLBc_epsilon"/>
    <property type="match status" value="1"/>
</dbReference>
<evidence type="ECO:0000256" key="15">
    <source>
        <dbReference type="ARBA" id="ARBA00022833"/>
    </source>
</evidence>
<dbReference type="GO" id="GO:0008622">
    <property type="term" value="C:epsilon DNA polymerase complex"/>
    <property type="evidence" value="ECO:0007669"/>
    <property type="project" value="InterPro"/>
</dbReference>
<dbReference type="SUPFAM" id="SSF56672">
    <property type="entry name" value="DNA/RNA polymerases"/>
    <property type="match status" value="1"/>
</dbReference>
<feature type="compositionally biased region" description="Polar residues" evidence="24">
    <location>
        <begin position="926"/>
        <end position="945"/>
    </location>
</feature>
<dbReference type="Pfam" id="PF03104">
    <property type="entry name" value="DNA_pol_B_exo1"/>
    <property type="match status" value="1"/>
</dbReference>
<dbReference type="SUPFAM" id="SSF53098">
    <property type="entry name" value="Ribonuclease H-like"/>
    <property type="match status" value="1"/>
</dbReference>
<dbReference type="GO" id="GO:0000278">
    <property type="term" value="P:mitotic cell cycle"/>
    <property type="evidence" value="ECO:0007669"/>
    <property type="project" value="TreeGrafter"/>
</dbReference>
<accession>A0A9P6N2S3</accession>
<dbReference type="InterPro" id="IPR040457">
    <property type="entry name" value="GCP_C"/>
</dbReference>
<dbReference type="Pfam" id="PF23250">
    <property type="entry name" value="zf_DPOE_2"/>
    <property type="match status" value="1"/>
</dbReference>
<feature type="region of interest" description="Disordered" evidence="24">
    <location>
        <begin position="165"/>
        <end position="225"/>
    </location>
</feature>
<dbReference type="FunFam" id="3.90.1600.10:FF:000006">
    <property type="entry name" value="DNA polymerase epsilon catalytic subunit"/>
    <property type="match status" value="1"/>
</dbReference>
<feature type="region of interest" description="Disordered" evidence="24">
    <location>
        <begin position="3098"/>
        <end position="3120"/>
    </location>
</feature>
<evidence type="ECO:0000256" key="1">
    <source>
        <dbReference type="ARBA" id="ARBA00004123"/>
    </source>
</evidence>
<dbReference type="GO" id="GO:0008310">
    <property type="term" value="F:single-stranded DNA 3'-5' DNA exonuclease activity"/>
    <property type="evidence" value="ECO:0007669"/>
    <property type="project" value="TreeGrafter"/>
</dbReference>
<dbReference type="InterPro" id="IPR042241">
    <property type="entry name" value="GCP_C_sf"/>
</dbReference>
<evidence type="ECO:0000256" key="12">
    <source>
        <dbReference type="ARBA" id="ARBA00022705"/>
    </source>
</evidence>
<evidence type="ECO:0000313" key="26">
    <source>
        <dbReference type="EMBL" id="KAG0021530.1"/>
    </source>
</evidence>
<dbReference type="EMBL" id="JAAAID010000154">
    <property type="protein sequence ID" value="KAG0021530.1"/>
    <property type="molecule type" value="Genomic_DNA"/>
</dbReference>